<keyword evidence="10" id="KW-1185">Reference proteome</keyword>
<evidence type="ECO:0000256" key="6">
    <source>
        <dbReference type="ARBA" id="ARBA00023242"/>
    </source>
</evidence>
<dbReference type="InterPro" id="IPR007219">
    <property type="entry name" value="XnlR_reg_dom"/>
</dbReference>
<evidence type="ECO:0000256" key="5">
    <source>
        <dbReference type="ARBA" id="ARBA00023163"/>
    </source>
</evidence>
<dbReference type="Proteomes" id="UP000301737">
    <property type="component" value="Unassembled WGS sequence"/>
</dbReference>
<evidence type="ECO:0000256" key="3">
    <source>
        <dbReference type="ARBA" id="ARBA00023015"/>
    </source>
</evidence>
<keyword evidence="1" id="KW-0479">Metal-binding</keyword>
<dbReference type="EMBL" id="BIMX01000001">
    <property type="protein sequence ID" value="GCE97005.1"/>
    <property type="molecule type" value="Genomic_DNA"/>
</dbReference>
<dbReference type="PANTHER" id="PTHR31313:SF82">
    <property type="entry name" value="ACTIVATORY PROTEIN CHA4-RELATED"/>
    <property type="match status" value="1"/>
</dbReference>
<accession>A0A4C2DYV1</accession>
<dbReference type="SMART" id="SM00906">
    <property type="entry name" value="Fungal_trans"/>
    <property type="match status" value="1"/>
</dbReference>
<dbReference type="InterPro" id="IPR051615">
    <property type="entry name" value="Transcr_Regulatory_Elem"/>
</dbReference>
<evidence type="ECO:0000256" key="4">
    <source>
        <dbReference type="ARBA" id="ARBA00023125"/>
    </source>
</evidence>
<keyword evidence="2" id="KW-0862">Zinc</keyword>
<comment type="caution">
    <text evidence="9">The sequence shown here is derived from an EMBL/GenBank/DDBJ whole genome shotgun (WGS) entry which is preliminary data.</text>
</comment>
<evidence type="ECO:0000259" key="8">
    <source>
        <dbReference type="SMART" id="SM00906"/>
    </source>
</evidence>
<evidence type="ECO:0000313" key="10">
    <source>
        <dbReference type="Proteomes" id="UP000301737"/>
    </source>
</evidence>
<evidence type="ECO:0000313" key="9">
    <source>
        <dbReference type="EMBL" id="GCE97005.1"/>
    </source>
</evidence>
<dbReference type="PANTHER" id="PTHR31313">
    <property type="entry name" value="TY1 ENHANCER ACTIVATOR"/>
    <property type="match status" value="1"/>
</dbReference>
<dbReference type="Pfam" id="PF04082">
    <property type="entry name" value="Fungal_trans"/>
    <property type="match status" value="1"/>
</dbReference>
<feature type="compositionally biased region" description="Acidic residues" evidence="7">
    <location>
        <begin position="51"/>
        <end position="64"/>
    </location>
</feature>
<keyword evidence="4" id="KW-0238">DNA-binding</keyword>
<evidence type="ECO:0000256" key="1">
    <source>
        <dbReference type="ARBA" id="ARBA00022723"/>
    </source>
</evidence>
<organism evidence="9 10">
    <name type="scientific">Zygosaccharomyces mellis</name>
    <dbReference type="NCBI Taxonomy" id="42258"/>
    <lineage>
        <taxon>Eukaryota</taxon>
        <taxon>Fungi</taxon>
        <taxon>Dikarya</taxon>
        <taxon>Ascomycota</taxon>
        <taxon>Saccharomycotina</taxon>
        <taxon>Saccharomycetes</taxon>
        <taxon>Saccharomycetales</taxon>
        <taxon>Saccharomycetaceae</taxon>
        <taxon>Zygosaccharomyces</taxon>
    </lineage>
</organism>
<dbReference type="GO" id="GO:0003677">
    <property type="term" value="F:DNA binding"/>
    <property type="evidence" value="ECO:0007669"/>
    <property type="project" value="UniProtKB-KW"/>
</dbReference>
<dbReference type="GO" id="GO:0006351">
    <property type="term" value="P:DNA-templated transcription"/>
    <property type="evidence" value="ECO:0007669"/>
    <property type="project" value="InterPro"/>
</dbReference>
<name>A0A4C2DYV1_9SACH</name>
<proteinExistence type="predicted"/>
<keyword evidence="3" id="KW-0805">Transcription regulation</keyword>
<dbReference type="CDD" id="cd12148">
    <property type="entry name" value="fungal_TF_MHR"/>
    <property type="match status" value="1"/>
</dbReference>
<dbReference type="AlphaFoldDB" id="A0A4C2DYV1"/>
<gene>
    <name evidence="9" type="ORF">ZYGM_001347</name>
</gene>
<keyword evidence="6" id="KW-0539">Nucleus</keyword>
<keyword evidence="5" id="KW-0804">Transcription</keyword>
<sequence length="738" mass="84816">MDPTIFSSVSGFSEMVSNSKQQNHLEDEFCDFYLNDSYWEENQNAVSEHGNEEEDGDADDEPDFESSQLHQLVHTQPIHLINCQMLSDYTLTGGESCEDAASSRSSILASFEDIDVVSEDALNFFDGGSMTTEANTAATSATSAHFKYNPLDITPEEWNLWKQQFLISNGCENSAAFVDASETNIDAIGTAPLKNTEGMDWDIPRSVPFEYTNEGHLLDFSKYINHQEELEVSPLHLQQPNQCHNGDKCIPTIQDMRKEKATNTYRKRLEDYVAYLEGLLNEKQTALLPINPHGKGLDELHKDSDVRQSVALFFKWLYPNQFVFIFREAFLIAFLREQREGHEYISEELVYAIAALGASLNKSSDPLYARAHQYYRLAKDKTLAKVFQQEDTNKSSLPKLVLIQTLLCLAFYEIKTGNNELAWYFSGLAFRIVHEIGLHLHSSSWSINKEEHEQRTSENLSQYDTEVRSRIYWGCYLADHLISQLFGRVSTLNLSNSTVPETDELPSTAVDIKEFVLCKQAECPQVANPVKSLIVLSRITSWFVNKIFIQSYIFEERVENLAKFNAEIMNWKASLSQELQWSRESLLANSFYDPTICYVWYHYYMALLSYNKPFVSQSPRSRQLIEESIEDLYLILKNWEISWGSYEKCNLYTVYTAILAIQCYETGKINGAHYEDFRMFLNSPSLNFKLPISVSRTQENNDPMESLSLSNFFDTYNPDFSLLNEINSLLDIDNTHFL</sequence>
<dbReference type="OrthoDB" id="2428527at2759"/>
<feature type="region of interest" description="Disordered" evidence="7">
    <location>
        <begin position="43"/>
        <end position="67"/>
    </location>
</feature>
<dbReference type="GO" id="GO:0008270">
    <property type="term" value="F:zinc ion binding"/>
    <property type="evidence" value="ECO:0007669"/>
    <property type="project" value="InterPro"/>
</dbReference>
<feature type="domain" description="Xylanolytic transcriptional activator regulatory" evidence="8">
    <location>
        <begin position="422"/>
        <end position="512"/>
    </location>
</feature>
<evidence type="ECO:0000256" key="7">
    <source>
        <dbReference type="SAM" id="MobiDB-lite"/>
    </source>
</evidence>
<evidence type="ECO:0000256" key="2">
    <source>
        <dbReference type="ARBA" id="ARBA00022833"/>
    </source>
</evidence>
<protein>
    <recommendedName>
        <fullName evidence="8">Xylanolytic transcriptional activator regulatory domain-containing protein</fullName>
    </recommendedName>
</protein>
<reference evidence="9 10" key="1">
    <citation type="submission" date="2019-01" db="EMBL/GenBank/DDBJ databases">
        <title>Draft Genome Sequencing of Zygosaccharomyces mellis Ca-7.</title>
        <authorList>
            <person name="Shiwa Y."/>
            <person name="Kanesaki Y."/>
            <person name="Ishige T."/>
            <person name="Mura K."/>
            <person name="Hori T."/>
            <person name="Tamura T."/>
        </authorList>
    </citation>
    <scope>NUCLEOTIDE SEQUENCE [LARGE SCALE GENOMIC DNA]</scope>
    <source>
        <strain evidence="9 10">Ca-7</strain>
    </source>
</reference>